<dbReference type="InterPro" id="IPR006680">
    <property type="entry name" value="Amidohydro-rel"/>
</dbReference>
<dbReference type="InterPro" id="IPR032466">
    <property type="entry name" value="Metal_Hydrolase"/>
</dbReference>
<evidence type="ECO:0000313" key="3">
    <source>
        <dbReference type="EMBL" id="MBN7826949.1"/>
    </source>
</evidence>
<dbReference type="Proteomes" id="UP000664654">
    <property type="component" value="Unassembled WGS sequence"/>
</dbReference>
<dbReference type="AlphaFoldDB" id="A0A939IS95"/>
<dbReference type="Pfam" id="PF01979">
    <property type="entry name" value="Amidohydro_1"/>
    <property type="match status" value="1"/>
</dbReference>
<dbReference type="SUPFAM" id="SSF51556">
    <property type="entry name" value="Metallo-dependent hydrolases"/>
    <property type="match status" value="1"/>
</dbReference>
<dbReference type="PANTHER" id="PTHR43135:SF3">
    <property type="entry name" value="ALPHA-D-RIBOSE 1-METHYLPHOSPHONATE 5-TRIPHOSPHATE DIPHOSPHATASE"/>
    <property type="match status" value="1"/>
</dbReference>
<keyword evidence="1" id="KW-0732">Signal</keyword>
<accession>A0A939IS95</accession>
<dbReference type="Gene3D" id="2.30.40.10">
    <property type="entry name" value="Urease, subunit C, domain 1"/>
    <property type="match status" value="1"/>
</dbReference>
<organism evidence="3 4">
    <name type="scientific">Bowmanella dokdonensis</name>
    <dbReference type="NCBI Taxonomy" id="751969"/>
    <lineage>
        <taxon>Bacteria</taxon>
        <taxon>Pseudomonadati</taxon>
        <taxon>Pseudomonadota</taxon>
        <taxon>Gammaproteobacteria</taxon>
        <taxon>Alteromonadales</taxon>
        <taxon>Alteromonadaceae</taxon>
        <taxon>Bowmanella</taxon>
    </lineage>
</organism>
<evidence type="ECO:0000256" key="1">
    <source>
        <dbReference type="SAM" id="SignalP"/>
    </source>
</evidence>
<dbReference type="PANTHER" id="PTHR43135">
    <property type="entry name" value="ALPHA-D-RIBOSE 1-METHYLPHOSPHONATE 5-TRIPHOSPHATE DIPHOSPHATASE"/>
    <property type="match status" value="1"/>
</dbReference>
<dbReference type="Gene3D" id="1.20.58.520">
    <property type="entry name" value="Amidohydrolase"/>
    <property type="match status" value="1"/>
</dbReference>
<name>A0A939IS95_9ALTE</name>
<dbReference type="InterPro" id="IPR051781">
    <property type="entry name" value="Metallo-dep_Hydrolase"/>
</dbReference>
<reference evidence="3" key="1">
    <citation type="submission" date="2021-03" db="EMBL/GenBank/DDBJ databases">
        <title>novel species isolated from a fishpond in China.</title>
        <authorList>
            <person name="Lu H."/>
            <person name="Cai Z."/>
        </authorList>
    </citation>
    <scope>NUCLEOTIDE SEQUENCE</scope>
    <source>
        <strain evidence="3">JCM 30855</strain>
    </source>
</reference>
<dbReference type="EMBL" id="JAFKCV010000012">
    <property type="protein sequence ID" value="MBN7826949.1"/>
    <property type="molecule type" value="Genomic_DNA"/>
</dbReference>
<evidence type="ECO:0000313" key="4">
    <source>
        <dbReference type="Proteomes" id="UP000664654"/>
    </source>
</evidence>
<dbReference type="GO" id="GO:0016810">
    <property type="term" value="F:hydrolase activity, acting on carbon-nitrogen (but not peptide) bonds"/>
    <property type="evidence" value="ECO:0007669"/>
    <property type="project" value="InterPro"/>
</dbReference>
<proteinExistence type="predicted"/>
<protein>
    <submittedName>
        <fullName evidence="3">Amidohydrolase family protein</fullName>
    </submittedName>
</protein>
<feature type="signal peptide" evidence="1">
    <location>
        <begin position="1"/>
        <end position="21"/>
    </location>
</feature>
<gene>
    <name evidence="3" type="ORF">J0A66_17075</name>
</gene>
<dbReference type="Gene3D" id="3.30.110.90">
    <property type="entry name" value="Amidohydrolase"/>
    <property type="match status" value="1"/>
</dbReference>
<feature type="chain" id="PRO_5038126281" evidence="1">
    <location>
        <begin position="22"/>
        <end position="454"/>
    </location>
</feature>
<comment type="caution">
    <text evidence="3">The sequence shown here is derived from an EMBL/GenBank/DDBJ whole genome shotgun (WGS) entry which is preliminary data.</text>
</comment>
<evidence type="ECO:0000259" key="2">
    <source>
        <dbReference type="Pfam" id="PF01979"/>
    </source>
</evidence>
<dbReference type="InterPro" id="IPR011059">
    <property type="entry name" value="Metal-dep_hydrolase_composite"/>
</dbReference>
<keyword evidence="4" id="KW-1185">Reference proteome</keyword>
<sequence>MKLHFSIQLLCWLFSTSYLHAQTLVFEPVNLITMDSPQVLEEHRLIVRDGQIIAMEPVGQTLKVMADRIIDGQGHYLIPALTDSHFHQHSGEMEDVKQLFKLLIANGVTTVRSMAEWEGQDTIAIREMANHKDSLAPDYYTVGPQVKDHNADSIESAIELVRLHKRRGYDFLKIHGNLNKEVYLALLEEAERLGVRVVGHAQRHLPLPYSLRMTSIAHVEEFIALLSDEENLQIARFNGQSLMKLALQVKNSGIWVSPTLSILAMIPHYTDDDRFAALKQRPESVYISAGEYHWYTNPDSNTYNNGFFRKPEVKAYVHELIAATNKLTHAFYQAGVPLLAGSDNLGFHIAGFALHDEMARMQQAGLPPYEVLKAATVNSARYLGRFATAGSLSVGKNAGFVMLSANPLDDIRNSRTISGVMHKGQWLDRRALDQLLEEVKAARQAGFKVLSGAG</sequence>
<dbReference type="SUPFAM" id="SSF51338">
    <property type="entry name" value="Composite domain of metallo-dependent hydrolases"/>
    <property type="match status" value="1"/>
</dbReference>
<dbReference type="RefSeq" id="WP_206575062.1">
    <property type="nucleotide sequence ID" value="NZ_JAFKCV010000012.1"/>
</dbReference>
<dbReference type="Gene3D" id="3.40.50.10910">
    <property type="entry name" value="Amidohydrolase"/>
    <property type="match status" value="1"/>
</dbReference>
<feature type="domain" description="Amidohydrolase-related" evidence="2">
    <location>
        <begin position="76"/>
        <end position="426"/>
    </location>
</feature>